<feature type="compositionally biased region" description="Acidic residues" evidence="6">
    <location>
        <begin position="58"/>
        <end position="67"/>
    </location>
</feature>
<organism evidence="8 9">
    <name type="scientific">Cryptotermes secundus</name>
    <dbReference type="NCBI Taxonomy" id="105785"/>
    <lineage>
        <taxon>Eukaryota</taxon>
        <taxon>Metazoa</taxon>
        <taxon>Ecdysozoa</taxon>
        <taxon>Arthropoda</taxon>
        <taxon>Hexapoda</taxon>
        <taxon>Insecta</taxon>
        <taxon>Pterygota</taxon>
        <taxon>Neoptera</taxon>
        <taxon>Polyneoptera</taxon>
        <taxon>Dictyoptera</taxon>
        <taxon>Blattodea</taxon>
        <taxon>Blattoidea</taxon>
        <taxon>Termitoidae</taxon>
        <taxon>Kalotermitidae</taxon>
        <taxon>Cryptotermitinae</taxon>
        <taxon>Cryptotermes</taxon>
    </lineage>
</organism>
<sequence length="549" mass="60300">MLAAQLNELGVTQPEAPARSRQNGKSSSAVGGNSSHNALPAPPSSLPQSASSILDAAVESDSDEGEDGTGVRNDGTLLASDPPKPLPLDPPHAPQTMVIHEGPSSSGAPNRPLPPTPDEEESGDRTLVMKRNREDRRGDFHRMDSSPGQLGTPGSRTSSVLPDLLTQTASSPGTPNQRQDKSTSEEKQRSFLTFGFGAGGSGPTRRESHVNVNVTPTSHDVGSDTPEIRKYKKRFNSEILCAALWGVNLLIGTENGLMLLDRSGQGKVYQLISRRRFQQMEVLEGQNILVTISGKKNRVRVYYLSWLKSKILRTDGQVERRNGWINVGDLQGAVHFKIVKYERIKFLVIALKDSIEIYAWAPKPYHKFMAFKSFGDLIHRPLLVDLTVEEGTRLKVIYGSADGFHAVDLDSASVYDIYIPKHTQGPISPHCIVPLPNSNGMQLLLCYDNEGVYVNTYGKVSKNIVLQWGEMPTSVAYIGTGQIMGWGNKAIEIRSVETGHLDGVFMHKKAQRLKFLCERNDKVFFSSAKGGSSCQIYFMTLNKPGMANW</sequence>
<keyword evidence="5" id="KW-0418">Kinase</keyword>
<reference evidence="8 9" key="1">
    <citation type="submission" date="2017-12" db="EMBL/GenBank/DDBJ databases">
        <title>Hemimetabolous genomes reveal molecular basis of termite eusociality.</title>
        <authorList>
            <person name="Harrison M.C."/>
            <person name="Jongepier E."/>
            <person name="Robertson H.M."/>
            <person name="Arning N."/>
            <person name="Bitard-Feildel T."/>
            <person name="Chao H."/>
            <person name="Childers C.P."/>
            <person name="Dinh H."/>
            <person name="Doddapaneni H."/>
            <person name="Dugan S."/>
            <person name="Gowin J."/>
            <person name="Greiner C."/>
            <person name="Han Y."/>
            <person name="Hu H."/>
            <person name="Hughes D.S.T."/>
            <person name="Huylmans A.-K."/>
            <person name="Kemena C."/>
            <person name="Kremer L.P.M."/>
            <person name="Lee S.L."/>
            <person name="Lopez-Ezquerra A."/>
            <person name="Mallet L."/>
            <person name="Monroy-Kuhn J.M."/>
            <person name="Moser A."/>
            <person name="Murali S.C."/>
            <person name="Muzny D.M."/>
            <person name="Otani S."/>
            <person name="Piulachs M.-D."/>
            <person name="Poelchau M."/>
            <person name="Qu J."/>
            <person name="Schaub F."/>
            <person name="Wada-Katsumata A."/>
            <person name="Worley K.C."/>
            <person name="Xie Q."/>
            <person name="Ylla G."/>
            <person name="Poulsen M."/>
            <person name="Gibbs R.A."/>
            <person name="Schal C."/>
            <person name="Richards S."/>
            <person name="Belles X."/>
            <person name="Korb J."/>
            <person name="Bornberg-Bauer E."/>
        </authorList>
    </citation>
    <scope>NUCLEOTIDE SEQUENCE [LARGE SCALE GENOMIC DNA]</scope>
    <source>
        <tissue evidence="8">Whole body</tissue>
    </source>
</reference>
<accession>A0A2J7QLD8</accession>
<gene>
    <name evidence="8" type="ORF">B7P43_G07059</name>
</gene>
<evidence type="ECO:0000256" key="6">
    <source>
        <dbReference type="SAM" id="MobiDB-lite"/>
    </source>
</evidence>
<evidence type="ECO:0000259" key="7">
    <source>
        <dbReference type="PROSITE" id="PS50219"/>
    </source>
</evidence>
<dbReference type="GO" id="GO:0005829">
    <property type="term" value="C:cytosol"/>
    <property type="evidence" value="ECO:0007669"/>
    <property type="project" value="TreeGrafter"/>
</dbReference>
<protein>
    <recommendedName>
        <fullName evidence="2">non-specific serine/threonine protein kinase</fullName>
        <ecNumber evidence="2">2.7.11.1</ecNumber>
    </recommendedName>
</protein>
<keyword evidence="9" id="KW-1185">Reference proteome</keyword>
<evidence type="ECO:0000313" key="8">
    <source>
        <dbReference type="EMBL" id="PNF29404.1"/>
    </source>
</evidence>
<feature type="compositionally biased region" description="Basic and acidic residues" evidence="6">
    <location>
        <begin position="178"/>
        <end position="188"/>
    </location>
</feature>
<feature type="compositionally biased region" description="Basic and acidic residues" evidence="6">
    <location>
        <begin position="131"/>
        <end position="144"/>
    </location>
</feature>
<dbReference type="Proteomes" id="UP000235965">
    <property type="component" value="Unassembled WGS sequence"/>
</dbReference>
<dbReference type="GO" id="GO:0004674">
    <property type="term" value="F:protein serine/threonine kinase activity"/>
    <property type="evidence" value="ECO:0007669"/>
    <property type="project" value="UniProtKB-KW"/>
</dbReference>
<dbReference type="PANTHER" id="PTHR47096">
    <property type="entry name" value="MISSHAPEN LIKE KINASE 1"/>
    <property type="match status" value="1"/>
</dbReference>
<dbReference type="EC" id="2.7.11.1" evidence="2"/>
<dbReference type="EMBL" id="NEVH01013247">
    <property type="protein sequence ID" value="PNF29404.1"/>
    <property type="molecule type" value="Genomic_DNA"/>
</dbReference>
<feature type="compositionally biased region" description="Pro residues" evidence="6">
    <location>
        <begin position="82"/>
        <end position="93"/>
    </location>
</feature>
<evidence type="ECO:0000313" key="9">
    <source>
        <dbReference type="Proteomes" id="UP000235965"/>
    </source>
</evidence>
<feature type="compositionally biased region" description="Polar residues" evidence="6">
    <location>
        <begin position="146"/>
        <end position="177"/>
    </location>
</feature>
<keyword evidence="4" id="KW-0808">Transferase</keyword>
<evidence type="ECO:0000256" key="5">
    <source>
        <dbReference type="ARBA" id="ARBA00022777"/>
    </source>
</evidence>
<dbReference type="PROSITE" id="PS50219">
    <property type="entry name" value="CNH"/>
    <property type="match status" value="1"/>
</dbReference>
<feature type="compositionally biased region" description="Polar residues" evidence="6">
    <location>
        <begin position="20"/>
        <end position="33"/>
    </location>
</feature>
<dbReference type="InterPro" id="IPR001180">
    <property type="entry name" value="CNH_dom"/>
</dbReference>
<proteinExistence type="inferred from homology"/>
<evidence type="ECO:0000256" key="1">
    <source>
        <dbReference type="ARBA" id="ARBA00008874"/>
    </source>
</evidence>
<dbReference type="OrthoDB" id="8957712at2759"/>
<feature type="region of interest" description="Disordered" evidence="6">
    <location>
        <begin position="1"/>
        <end position="188"/>
    </location>
</feature>
<dbReference type="InterPro" id="IPR051700">
    <property type="entry name" value="STE20_Ser-Thr_kinase"/>
</dbReference>
<dbReference type="Pfam" id="PF00780">
    <property type="entry name" value="CNH"/>
    <property type="match status" value="1"/>
</dbReference>
<name>A0A2J7QLD8_9NEOP</name>
<evidence type="ECO:0000256" key="3">
    <source>
        <dbReference type="ARBA" id="ARBA00022527"/>
    </source>
</evidence>
<comment type="caution">
    <text evidence="8">The sequence shown here is derived from an EMBL/GenBank/DDBJ whole genome shotgun (WGS) entry which is preliminary data.</text>
</comment>
<dbReference type="AlphaFoldDB" id="A0A2J7QLD8"/>
<evidence type="ECO:0000256" key="2">
    <source>
        <dbReference type="ARBA" id="ARBA00012513"/>
    </source>
</evidence>
<comment type="similarity">
    <text evidence="1">Belongs to the protein kinase superfamily. STE Ser/Thr protein kinase family. STE20 subfamily.</text>
</comment>
<dbReference type="PANTHER" id="PTHR47096:SF1">
    <property type="entry name" value="MISSHAPEN LIKE KINASE 1"/>
    <property type="match status" value="1"/>
</dbReference>
<feature type="domain" description="CNH" evidence="7">
    <location>
        <begin position="236"/>
        <end position="523"/>
    </location>
</feature>
<evidence type="ECO:0000256" key="4">
    <source>
        <dbReference type="ARBA" id="ARBA00022679"/>
    </source>
</evidence>
<dbReference type="SMART" id="SM00036">
    <property type="entry name" value="CNH"/>
    <property type="match status" value="1"/>
</dbReference>
<keyword evidence="3" id="KW-0723">Serine/threonine-protein kinase</keyword>